<dbReference type="AlphaFoldDB" id="A0A5C1NCL8"/>
<reference evidence="3" key="1">
    <citation type="submission" date="2021-02" db="EMBL/GenBank/DDBJ databases">
        <title>Strain Y2R2, a novel species of the genus Halomonas.</title>
        <authorList>
            <person name="Huang H."/>
        </authorList>
    </citation>
    <scope>NUCLEOTIDE SEQUENCE</scope>
    <source>
        <strain evidence="3">Y2R2</strain>
    </source>
</reference>
<organism evidence="3 4">
    <name type="scientific">Halomonas binhaiensis</name>
    <dbReference type="NCBI Taxonomy" id="2562282"/>
    <lineage>
        <taxon>Bacteria</taxon>
        <taxon>Pseudomonadati</taxon>
        <taxon>Pseudomonadota</taxon>
        <taxon>Gammaproteobacteria</taxon>
        <taxon>Oceanospirillales</taxon>
        <taxon>Halomonadaceae</taxon>
        <taxon>Halomonas</taxon>
    </lineage>
</organism>
<evidence type="ECO:0000313" key="4">
    <source>
        <dbReference type="Proteomes" id="UP000324285"/>
    </source>
</evidence>
<feature type="transmembrane region" description="Helical" evidence="2">
    <location>
        <begin position="6"/>
        <end position="26"/>
    </location>
</feature>
<feature type="region of interest" description="Disordered" evidence="1">
    <location>
        <begin position="39"/>
        <end position="63"/>
    </location>
</feature>
<dbReference type="InterPro" id="IPR008621">
    <property type="entry name" value="Cbb3-typ_cyt_oxidase_comp"/>
</dbReference>
<dbReference type="Pfam" id="PF05545">
    <property type="entry name" value="FixQ"/>
    <property type="match status" value="1"/>
</dbReference>
<dbReference type="OrthoDB" id="6402501at2"/>
<gene>
    <name evidence="3" type="ORF">E4T21_03340</name>
</gene>
<dbReference type="Proteomes" id="UP000324285">
    <property type="component" value="Chromosome"/>
</dbReference>
<dbReference type="KEGG" id="hbh:E4T21_03340"/>
<name>A0A5C1NCL8_9GAMM</name>
<protein>
    <submittedName>
        <fullName evidence="3">Cbb3-type cytochrome c oxidase subunit 3</fullName>
    </submittedName>
</protein>
<evidence type="ECO:0000313" key="3">
    <source>
        <dbReference type="EMBL" id="QEM80700.1"/>
    </source>
</evidence>
<feature type="compositionally biased region" description="Basic and acidic residues" evidence="1">
    <location>
        <begin position="51"/>
        <end position="63"/>
    </location>
</feature>
<dbReference type="RefSeq" id="WP_149283527.1">
    <property type="nucleotide sequence ID" value="NZ_CP038437.2"/>
</dbReference>
<dbReference type="CDD" id="cd01324">
    <property type="entry name" value="cbb3_Oxidase_CcoQ"/>
    <property type="match status" value="1"/>
</dbReference>
<evidence type="ECO:0000256" key="1">
    <source>
        <dbReference type="SAM" id="MobiDB-lite"/>
    </source>
</evidence>
<keyword evidence="2" id="KW-1133">Transmembrane helix</keyword>
<keyword evidence="4" id="KW-1185">Reference proteome</keyword>
<accession>A0A5C1NCL8</accession>
<keyword evidence="2" id="KW-0472">Membrane</keyword>
<sequence>MDIGTFRGVITAILLIAFVGLVIWAYSGRRRQAFDEAARLPFDDEPTAQPHPEDHRDKGDKAL</sequence>
<keyword evidence="2" id="KW-0812">Transmembrane</keyword>
<dbReference type="EMBL" id="CP038437">
    <property type="protein sequence ID" value="QEM80700.1"/>
    <property type="molecule type" value="Genomic_DNA"/>
</dbReference>
<evidence type="ECO:0000256" key="2">
    <source>
        <dbReference type="SAM" id="Phobius"/>
    </source>
</evidence>
<proteinExistence type="predicted"/>